<dbReference type="Gene3D" id="3.40.1670.10">
    <property type="entry name" value="UbiD C-terminal domain-like"/>
    <property type="match status" value="1"/>
</dbReference>
<dbReference type="PANTHER" id="PTHR30108">
    <property type="entry name" value="3-OCTAPRENYL-4-HYDROXYBENZOATE CARBOXY-LYASE-RELATED"/>
    <property type="match status" value="1"/>
</dbReference>
<dbReference type="InterPro" id="IPR002830">
    <property type="entry name" value="UbiD"/>
</dbReference>
<evidence type="ECO:0000313" key="4">
    <source>
        <dbReference type="EMBL" id="VGO22570.1"/>
    </source>
</evidence>
<organism evidence="4 5">
    <name type="scientific">Pontiella sulfatireligans</name>
    <dbReference type="NCBI Taxonomy" id="2750658"/>
    <lineage>
        <taxon>Bacteria</taxon>
        <taxon>Pseudomonadati</taxon>
        <taxon>Kiritimatiellota</taxon>
        <taxon>Kiritimatiellia</taxon>
        <taxon>Kiritimatiellales</taxon>
        <taxon>Pontiellaceae</taxon>
        <taxon>Pontiella</taxon>
    </lineage>
</organism>
<dbReference type="Pfam" id="PF01977">
    <property type="entry name" value="UbiD"/>
    <property type="match status" value="1"/>
</dbReference>
<evidence type="ECO:0000259" key="3">
    <source>
        <dbReference type="Pfam" id="PF20696"/>
    </source>
</evidence>
<dbReference type="SUPFAM" id="SSF50475">
    <property type="entry name" value="FMN-binding split barrel"/>
    <property type="match status" value="1"/>
</dbReference>
<gene>
    <name evidence="4" type="ORF">SCARR_04655</name>
</gene>
<reference evidence="4 5" key="1">
    <citation type="submission" date="2019-04" db="EMBL/GenBank/DDBJ databases">
        <authorList>
            <person name="Van Vliet M D."/>
        </authorList>
    </citation>
    <scope>NUCLEOTIDE SEQUENCE [LARGE SCALE GENOMIC DNA]</scope>
    <source>
        <strain evidence="4 5">F21</strain>
    </source>
</reference>
<feature type="domain" description="3-octaprenyl-4-hydroxybenzoate carboxy-lyase-like N-terminal" evidence="2">
    <location>
        <begin position="10"/>
        <end position="85"/>
    </location>
</feature>
<dbReference type="SUPFAM" id="SSF143968">
    <property type="entry name" value="UbiD C-terminal domain-like"/>
    <property type="match status" value="2"/>
</dbReference>
<dbReference type="InterPro" id="IPR048304">
    <property type="entry name" value="UbiD_Rift_dom"/>
</dbReference>
<dbReference type="PANTHER" id="PTHR30108:SF7">
    <property type="entry name" value="3-POLYPRENYL-4-HYDROXYBENZOATE DECARBOXYLASE"/>
    <property type="match status" value="1"/>
</dbReference>
<dbReference type="Pfam" id="PF20696">
    <property type="entry name" value="UbiD_C"/>
    <property type="match status" value="1"/>
</dbReference>
<sequence length="603" mass="66112">MGYQSTRECVEALERSGQLLRFAAAVDPHLEMAEIQRRVYRAKGPALLFENVKGCAFPCASNLFGTPERARLIFQDTYDQVATLVASKADPLALLKNPAKAAKAGFSALHALPKKVSTGNAPVFECRAKVSDLPPITSWPDDGGPFITLPQVYSEHPDHPGKPLKSNLGMYRIQMSGNEFVPDREVGLHYQIHRGIGVHQKLHQDAGKPFRVAIFIGGPPAMSFSAVMPLPEGMPEVAFAGLLAGRRFRYAHYKGWTVSADADFCIIGTIKDELKREGPFGDHLGYYSLDHLFPCLEVEEVFHRKDAIWPFTVVGRPPQEDTTFGEVIHDMTGAVIPTEIPGLKAVHAVDAAGVHPLLLAIGQERYTPYVKTIRPSELLTIANAILGKGQLSLAKYVFIANEADAPELDIHDIPAYFMHMLERIKWERDLHFQTETSIDTLDYSGSGLNHGSKVVFACNGEAFRTLETKKPDIDCAVVAPGILALSSSFELESFAKHLEGLVSVDDFPLVVLCDDPEFLAADFNNFLWVTFTRSNPARDIHGVGAQTQFKHWGCTGPLIIDARLKPHHAPPLIEDPAVTAKVDKMFAEGGVLEKCGATTSVSS</sequence>
<accession>A0A6C2UQK1</accession>
<evidence type="ECO:0000259" key="2">
    <source>
        <dbReference type="Pfam" id="PF20695"/>
    </source>
</evidence>
<dbReference type="GO" id="GO:0005737">
    <property type="term" value="C:cytoplasm"/>
    <property type="evidence" value="ECO:0007669"/>
    <property type="project" value="TreeGrafter"/>
</dbReference>
<dbReference type="InterPro" id="IPR049381">
    <property type="entry name" value="UbiD-like_C"/>
</dbReference>
<dbReference type="InterPro" id="IPR049383">
    <property type="entry name" value="UbiD-like_N"/>
</dbReference>
<keyword evidence="5" id="KW-1185">Reference proteome</keyword>
<evidence type="ECO:0000259" key="1">
    <source>
        <dbReference type="Pfam" id="PF01977"/>
    </source>
</evidence>
<dbReference type="RefSeq" id="WP_136064021.1">
    <property type="nucleotide sequence ID" value="NZ_CAAHFH010000002.1"/>
</dbReference>
<dbReference type="GO" id="GO:0016831">
    <property type="term" value="F:carboxy-lyase activity"/>
    <property type="evidence" value="ECO:0007669"/>
    <property type="project" value="InterPro"/>
</dbReference>
<dbReference type="EMBL" id="CAAHFH010000002">
    <property type="protein sequence ID" value="VGO22570.1"/>
    <property type="molecule type" value="Genomic_DNA"/>
</dbReference>
<protein>
    <submittedName>
        <fullName evidence="4">4-hydroxybenzoate decarboxylase subunit C</fullName>
    </submittedName>
</protein>
<dbReference type="Pfam" id="PF20695">
    <property type="entry name" value="UbiD_N"/>
    <property type="match status" value="1"/>
</dbReference>
<feature type="domain" description="3-octaprenyl-4-hydroxybenzoate carboxy-lyase-like C-terminal" evidence="3">
    <location>
        <begin position="323"/>
        <end position="458"/>
    </location>
</feature>
<dbReference type="Proteomes" id="UP000346198">
    <property type="component" value="Unassembled WGS sequence"/>
</dbReference>
<proteinExistence type="predicted"/>
<dbReference type="AlphaFoldDB" id="A0A6C2UQK1"/>
<evidence type="ECO:0000313" key="5">
    <source>
        <dbReference type="Proteomes" id="UP000346198"/>
    </source>
</evidence>
<name>A0A6C2UQK1_9BACT</name>
<feature type="domain" description="3-octaprenyl-4-hydroxybenzoate carboxy-lyase-like Rift-related" evidence="1">
    <location>
        <begin position="115"/>
        <end position="317"/>
    </location>
</feature>